<organism evidence="7 9">
    <name type="scientific">Methanoculleus marisnigri</name>
    <dbReference type="NCBI Taxonomy" id="2198"/>
    <lineage>
        <taxon>Archaea</taxon>
        <taxon>Methanobacteriati</taxon>
        <taxon>Methanobacteriota</taxon>
        <taxon>Stenosarchaea group</taxon>
        <taxon>Methanomicrobia</taxon>
        <taxon>Methanomicrobiales</taxon>
        <taxon>Methanomicrobiaceae</taxon>
        <taxon>Methanoculleus</taxon>
    </lineage>
</organism>
<dbReference type="GO" id="GO:0016491">
    <property type="term" value="F:oxidoreductase activity"/>
    <property type="evidence" value="ECO:0007669"/>
    <property type="project" value="InterPro"/>
</dbReference>
<evidence type="ECO:0000256" key="3">
    <source>
        <dbReference type="ARBA" id="ARBA00022630"/>
    </source>
</evidence>
<comment type="cofactor">
    <cofactor evidence="2">
        <name>[4Fe-4S] cluster</name>
        <dbReference type="ChEBI" id="CHEBI:49883"/>
    </cofactor>
</comment>
<reference evidence="7" key="1">
    <citation type="journal article" date="2015" name="MBio">
        <title>Genome-resolved metagenomic analysis reveals roles for candidate phyla and other microbial community members in biogeochemical transformations in oil reservoirs.</title>
        <authorList>
            <person name="Hu P."/>
            <person name="Tom L."/>
            <person name="Singh A."/>
            <person name="Thomas B.C."/>
            <person name="Baker B.J."/>
            <person name="Piceno Y.M."/>
            <person name="Andersen G.L."/>
            <person name="Banfield J.F."/>
        </authorList>
    </citation>
    <scope>NUCLEOTIDE SEQUENCE [LARGE SCALE GENOMIC DNA]</scope>
    <source>
        <strain evidence="7">62_101</strain>
        <strain evidence="8">63_41</strain>
    </source>
</reference>
<dbReference type="InterPro" id="IPR029039">
    <property type="entry name" value="Flavoprotein-like_sf"/>
</dbReference>
<gene>
    <name evidence="7" type="ORF">XD82_0240</name>
    <name evidence="8" type="ORF">XE10_1669</name>
</gene>
<keyword evidence="4" id="KW-0288">FMN</keyword>
<comment type="cofactor">
    <cofactor evidence="1">
        <name>FMN</name>
        <dbReference type="ChEBI" id="CHEBI:58210"/>
    </cofactor>
</comment>
<comment type="caution">
    <text evidence="7">The sequence shown here is derived from an EMBL/GenBank/DDBJ whole genome shotgun (WGS) entry which is preliminary data.</text>
</comment>
<dbReference type="PANTHER" id="PTHR43278:SF4">
    <property type="entry name" value="NAD(P)H-DEPENDENT FMN-CONTAINING OXIDOREDUCTASE YWQN-RELATED"/>
    <property type="match status" value="1"/>
</dbReference>
<evidence type="ECO:0000313" key="7">
    <source>
        <dbReference type="EMBL" id="KUK63568.1"/>
    </source>
</evidence>
<evidence type="ECO:0000313" key="10">
    <source>
        <dbReference type="Proteomes" id="UP000054598"/>
    </source>
</evidence>
<dbReference type="Proteomes" id="UP000054323">
    <property type="component" value="Unassembled WGS sequence"/>
</dbReference>
<keyword evidence="3" id="KW-0285">Flavoprotein</keyword>
<evidence type="ECO:0000259" key="6">
    <source>
        <dbReference type="Pfam" id="PF03358"/>
    </source>
</evidence>
<dbReference type="SUPFAM" id="SSF52218">
    <property type="entry name" value="Flavoproteins"/>
    <property type="match status" value="1"/>
</dbReference>
<dbReference type="InterPro" id="IPR005025">
    <property type="entry name" value="FMN_Rdtase-like_dom"/>
</dbReference>
<name>A0A101GS18_9EURY</name>
<evidence type="ECO:0000313" key="8">
    <source>
        <dbReference type="EMBL" id="KUK99847.1"/>
    </source>
</evidence>
<evidence type="ECO:0000256" key="4">
    <source>
        <dbReference type="ARBA" id="ARBA00022643"/>
    </source>
</evidence>
<feature type="domain" description="NADPH-dependent FMN reductase-like" evidence="6">
    <location>
        <begin position="5"/>
        <end position="155"/>
    </location>
</feature>
<proteinExistence type="inferred from homology"/>
<accession>A0A101GS18</accession>
<protein>
    <submittedName>
        <fullName evidence="7">NADPH-dependent FMN reductase</fullName>
    </submittedName>
</protein>
<evidence type="ECO:0000256" key="5">
    <source>
        <dbReference type="ARBA" id="ARBA00038292"/>
    </source>
</evidence>
<dbReference type="Pfam" id="PF03358">
    <property type="entry name" value="FMN_red"/>
    <property type="match status" value="1"/>
</dbReference>
<dbReference type="AlphaFoldDB" id="A0A101GS18"/>
<dbReference type="EMBL" id="LGGD01000016">
    <property type="protein sequence ID" value="KUK63568.1"/>
    <property type="molecule type" value="Genomic_DNA"/>
</dbReference>
<dbReference type="Gene3D" id="3.40.50.360">
    <property type="match status" value="1"/>
</dbReference>
<dbReference type="Proteomes" id="UP000054598">
    <property type="component" value="Unassembled WGS sequence"/>
</dbReference>
<dbReference type="EMBL" id="LGHE01000222">
    <property type="protein sequence ID" value="KUK99847.1"/>
    <property type="molecule type" value="Genomic_DNA"/>
</dbReference>
<dbReference type="PATRIC" id="fig|2198.3.peg.1653"/>
<sequence length="189" mass="20334">MTNGKVLLLCGSPRLEGNTAQVLGECAKVLDHEGIETETVLLAEMHILSCTACGLCGGGECALDDGLNEIIDKLREADGFIVGTPVYFGTARGDVMSALQRIGMVSMSSDSFLSRKVGGPIAVARRGGHTATLQEMLMFFLINDMIVPGSTYWNMVFGRAPGEAVNDEEGMKTVRRFAENVAFLIKKLR</sequence>
<dbReference type="InterPro" id="IPR051796">
    <property type="entry name" value="ISF_SsuE-like"/>
</dbReference>
<evidence type="ECO:0000313" key="9">
    <source>
        <dbReference type="Proteomes" id="UP000054323"/>
    </source>
</evidence>
<evidence type="ECO:0000256" key="1">
    <source>
        <dbReference type="ARBA" id="ARBA00001917"/>
    </source>
</evidence>
<reference evidence="9 10" key="2">
    <citation type="journal article" date="2015" name="MBio">
        <title>Genome-Resolved Metagenomic Analysis Reveals Roles for Candidate Phyla and Other Microbial Community Members in Biogeochemical Transformations in Oil Reservoirs.</title>
        <authorList>
            <person name="Hu P."/>
            <person name="Tom L."/>
            <person name="Singh A."/>
            <person name="Thomas B.C."/>
            <person name="Baker B.J."/>
            <person name="Piceno Y.M."/>
            <person name="Andersen G.L."/>
            <person name="Banfield J.F."/>
        </authorList>
    </citation>
    <scope>NUCLEOTIDE SEQUENCE [LARGE SCALE GENOMIC DNA]</scope>
</reference>
<comment type="similarity">
    <text evidence="5">Belongs to the SsuE family. Isf subfamily.</text>
</comment>
<dbReference type="PANTHER" id="PTHR43278">
    <property type="entry name" value="NAD(P)H-DEPENDENT FMN-CONTAINING OXIDOREDUCTASE YWQN-RELATED"/>
    <property type="match status" value="1"/>
</dbReference>
<evidence type="ECO:0000256" key="2">
    <source>
        <dbReference type="ARBA" id="ARBA00001966"/>
    </source>
</evidence>